<dbReference type="PATRIC" id="fig|728005.3.peg.443"/>
<dbReference type="Proteomes" id="UP000182258">
    <property type="component" value="Unassembled WGS sequence"/>
</dbReference>
<dbReference type="EMBL" id="LAPV01000125">
    <property type="protein sequence ID" value="KKC32868.1"/>
    <property type="molecule type" value="Genomic_DNA"/>
</dbReference>
<reference evidence="2 4" key="2">
    <citation type="submission" date="2016-10" db="EMBL/GenBank/DDBJ databases">
        <authorList>
            <person name="de Groot N.N."/>
        </authorList>
    </citation>
    <scope>NUCLEOTIDE SEQUENCE [LARGE SCALE GENOMIC DNA]</scope>
    <source>
        <strain evidence="2 4">CGMCC 1.10210</strain>
    </source>
</reference>
<protein>
    <submittedName>
        <fullName evidence="2">Uncharacterized protein</fullName>
    </submittedName>
</protein>
<evidence type="ECO:0000313" key="1">
    <source>
        <dbReference type="EMBL" id="KKC32868.1"/>
    </source>
</evidence>
<dbReference type="Proteomes" id="UP000033519">
    <property type="component" value="Unassembled WGS sequence"/>
</dbReference>
<name>A0A0F5PW54_9HYPH</name>
<sequence>MLTSPIGRRSAHCQGMHQRMLLFNFLIDTDRYSVLIVERLAVQFVSSFNLRIEKCCMTATYAAATSSELQMPPK</sequence>
<reference evidence="1 3" key="1">
    <citation type="submission" date="2015-03" db="EMBL/GenBank/DDBJ databases">
        <authorList>
            <person name="Lepp D."/>
            <person name="Hassan Y.I."/>
            <person name="Li X.-Z."/>
            <person name="Zhou T."/>
        </authorList>
    </citation>
    <scope>NUCLEOTIDE SEQUENCE [LARGE SCALE GENOMIC DNA]</scope>
    <source>
        <strain evidence="1 3">Cr7-05</strain>
    </source>
</reference>
<evidence type="ECO:0000313" key="4">
    <source>
        <dbReference type="Proteomes" id="UP000182258"/>
    </source>
</evidence>
<proteinExistence type="predicted"/>
<accession>A0A0F5PW54</accession>
<dbReference type="EMBL" id="FOMB01000025">
    <property type="protein sequence ID" value="SFD16649.1"/>
    <property type="molecule type" value="Genomic_DNA"/>
</dbReference>
<keyword evidence="3" id="KW-1185">Reference proteome</keyword>
<gene>
    <name evidence="2" type="ORF">SAMN04488059_12515</name>
    <name evidence="1" type="ORF">WH91_11540</name>
</gene>
<organism evidence="2 4">
    <name type="scientific">Devosia psychrophila</name>
    <dbReference type="NCBI Taxonomy" id="728005"/>
    <lineage>
        <taxon>Bacteria</taxon>
        <taxon>Pseudomonadati</taxon>
        <taxon>Pseudomonadota</taxon>
        <taxon>Alphaproteobacteria</taxon>
        <taxon>Hyphomicrobiales</taxon>
        <taxon>Devosiaceae</taxon>
        <taxon>Devosia</taxon>
    </lineage>
</organism>
<evidence type="ECO:0000313" key="2">
    <source>
        <dbReference type="EMBL" id="SFD16649.1"/>
    </source>
</evidence>
<dbReference type="AlphaFoldDB" id="A0A0F5PW54"/>
<evidence type="ECO:0000313" key="3">
    <source>
        <dbReference type="Proteomes" id="UP000033519"/>
    </source>
</evidence>